<accession>A0A438HVK8</accession>
<dbReference type="EMBL" id="QGNW01000173">
    <property type="protein sequence ID" value="RVW88492.1"/>
    <property type="molecule type" value="Genomic_DNA"/>
</dbReference>
<reference evidence="1 2" key="1">
    <citation type="journal article" date="2018" name="PLoS Genet.">
        <title>Population sequencing reveals clonal diversity and ancestral inbreeding in the grapevine cultivar Chardonnay.</title>
        <authorList>
            <person name="Roach M.J."/>
            <person name="Johnson D.L."/>
            <person name="Bohlmann J."/>
            <person name="van Vuuren H.J."/>
            <person name="Jones S.J."/>
            <person name="Pretorius I.S."/>
            <person name="Schmidt S.A."/>
            <person name="Borneman A.R."/>
        </authorList>
    </citation>
    <scope>NUCLEOTIDE SEQUENCE [LARGE SCALE GENOMIC DNA]</scope>
    <source>
        <strain evidence="2">cv. Chardonnay</strain>
        <tissue evidence="1">Leaf</tissue>
    </source>
</reference>
<sequence>MRISHRCCSSRSKCSLLLQVETTGVPRAKIPGFIYSMNIMCGVRDSFMRQLANLLCQVEPKQGNVYSCVIGNLRHFVQMRQCISLEVARRCKWMLVQKNLVEGEEDRKEFCKAWDKEGRSYRLERCSNEKLWDLGVEVSRSAPMSKRPFEGCNKLVGVKKAYVV</sequence>
<gene>
    <name evidence="1" type="ORF">CK203_043833</name>
</gene>
<name>A0A438HVK8_VITVI</name>
<evidence type="ECO:0000313" key="1">
    <source>
        <dbReference type="EMBL" id="RVW88492.1"/>
    </source>
</evidence>
<organism evidence="1 2">
    <name type="scientific">Vitis vinifera</name>
    <name type="common">Grape</name>
    <dbReference type="NCBI Taxonomy" id="29760"/>
    <lineage>
        <taxon>Eukaryota</taxon>
        <taxon>Viridiplantae</taxon>
        <taxon>Streptophyta</taxon>
        <taxon>Embryophyta</taxon>
        <taxon>Tracheophyta</taxon>
        <taxon>Spermatophyta</taxon>
        <taxon>Magnoliopsida</taxon>
        <taxon>eudicotyledons</taxon>
        <taxon>Gunneridae</taxon>
        <taxon>Pentapetalae</taxon>
        <taxon>rosids</taxon>
        <taxon>Vitales</taxon>
        <taxon>Vitaceae</taxon>
        <taxon>Viteae</taxon>
        <taxon>Vitis</taxon>
    </lineage>
</organism>
<evidence type="ECO:0000313" key="2">
    <source>
        <dbReference type="Proteomes" id="UP000288805"/>
    </source>
</evidence>
<dbReference type="Proteomes" id="UP000288805">
    <property type="component" value="Unassembled WGS sequence"/>
</dbReference>
<dbReference type="AlphaFoldDB" id="A0A438HVK8"/>
<protein>
    <submittedName>
        <fullName evidence="1">Uncharacterized protein</fullName>
    </submittedName>
</protein>
<proteinExistence type="predicted"/>
<comment type="caution">
    <text evidence="1">The sequence shown here is derived from an EMBL/GenBank/DDBJ whole genome shotgun (WGS) entry which is preliminary data.</text>
</comment>